<gene>
    <name evidence="2" type="ORF">E1163_11085</name>
</gene>
<accession>A0ABW9RQB1</accession>
<proteinExistence type="predicted"/>
<dbReference type="EMBL" id="SMLW01000518">
    <property type="protein sequence ID" value="MTI25488.1"/>
    <property type="molecule type" value="Genomic_DNA"/>
</dbReference>
<keyword evidence="3" id="KW-1185">Reference proteome</keyword>
<evidence type="ECO:0000256" key="1">
    <source>
        <dbReference type="SAM" id="Phobius"/>
    </source>
</evidence>
<sequence length="78" mass="8852">MNDIKARQHKYWRLIGVFIFVVGTISVLFTVIGLAAGLNSIYAIEALAGFVVVPYLIYEGIKSHQEQRVNYFNAKRYG</sequence>
<name>A0ABW9RQB1_9BACT</name>
<keyword evidence="1" id="KW-1133">Transmembrane helix</keyword>
<dbReference type="RefSeq" id="WP_155171640.1">
    <property type="nucleotide sequence ID" value="NZ_BAAAFL010000010.1"/>
</dbReference>
<feature type="transmembrane region" description="Helical" evidence="1">
    <location>
        <begin position="41"/>
        <end position="58"/>
    </location>
</feature>
<keyword evidence="1" id="KW-0812">Transmembrane</keyword>
<organism evidence="2 3">
    <name type="scientific">Fulvivirga kasyanovii</name>
    <dbReference type="NCBI Taxonomy" id="396812"/>
    <lineage>
        <taxon>Bacteria</taxon>
        <taxon>Pseudomonadati</taxon>
        <taxon>Bacteroidota</taxon>
        <taxon>Cytophagia</taxon>
        <taxon>Cytophagales</taxon>
        <taxon>Fulvivirgaceae</taxon>
        <taxon>Fulvivirga</taxon>
    </lineage>
</organism>
<protein>
    <submittedName>
        <fullName evidence="2">Uncharacterized protein</fullName>
    </submittedName>
</protein>
<comment type="caution">
    <text evidence="2">The sequence shown here is derived from an EMBL/GenBank/DDBJ whole genome shotgun (WGS) entry which is preliminary data.</text>
</comment>
<feature type="transmembrane region" description="Helical" evidence="1">
    <location>
        <begin position="12"/>
        <end position="35"/>
    </location>
</feature>
<evidence type="ECO:0000313" key="2">
    <source>
        <dbReference type="EMBL" id="MTI25488.1"/>
    </source>
</evidence>
<keyword evidence="1" id="KW-0472">Membrane</keyword>
<reference evidence="2 3" key="1">
    <citation type="submission" date="2019-02" db="EMBL/GenBank/DDBJ databases">
        <authorList>
            <person name="Goldberg S.R."/>
            <person name="Haltli B.A."/>
            <person name="Correa H."/>
            <person name="Russell K.G."/>
        </authorList>
    </citation>
    <scope>NUCLEOTIDE SEQUENCE [LARGE SCALE GENOMIC DNA]</scope>
    <source>
        <strain evidence="2 3">JCM 16186</strain>
    </source>
</reference>
<dbReference type="Proteomes" id="UP000798808">
    <property type="component" value="Unassembled WGS sequence"/>
</dbReference>
<evidence type="ECO:0000313" key="3">
    <source>
        <dbReference type="Proteomes" id="UP000798808"/>
    </source>
</evidence>